<evidence type="ECO:0000259" key="1">
    <source>
        <dbReference type="PROSITE" id="PS50011"/>
    </source>
</evidence>
<organism evidence="2 3">
    <name type="scientific">Streblomastix strix</name>
    <dbReference type="NCBI Taxonomy" id="222440"/>
    <lineage>
        <taxon>Eukaryota</taxon>
        <taxon>Metamonada</taxon>
        <taxon>Preaxostyla</taxon>
        <taxon>Oxymonadida</taxon>
        <taxon>Streblomastigidae</taxon>
        <taxon>Streblomastix</taxon>
    </lineage>
</organism>
<evidence type="ECO:0000313" key="2">
    <source>
        <dbReference type="EMBL" id="KAA6393684.1"/>
    </source>
</evidence>
<dbReference type="InterPro" id="IPR050235">
    <property type="entry name" value="CK1_Ser-Thr_kinase"/>
</dbReference>
<dbReference type="InterPro" id="IPR000719">
    <property type="entry name" value="Prot_kinase_dom"/>
</dbReference>
<dbReference type="Pfam" id="PF00069">
    <property type="entry name" value="Pkinase"/>
    <property type="match status" value="1"/>
</dbReference>
<accession>A0A5J4WFA1</accession>
<dbReference type="Proteomes" id="UP000324800">
    <property type="component" value="Unassembled WGS sequence"/>
</dbReference>
<dbReference type="SUPFAM" id="SSF56112">
    <property type="entry name" value="Protein kinase-like (PK-like)"/>
    <property type="match status" value="1"/>
</dbReference>
<comment type="caution">
    <text evidence="2">The sequence shown here is derived from an EMBL/GenBank/DDBJ whole genome shotgun (WGS) entry which is preliminary data.</text>
</comment>
<reference evidence="2 3" key="1">
    <citation type="submission" date="2019-03" db="EMBL/GenBank/DDBJ databases">
        <title>Single cell metagenomics reveals metabolic interactions within the superorganism composed of flagellate Streblomastix strix and complex community of Bacteroidetes bacteria on its surface.</title>
        <authorList>
            <person name="Treitli S.C."/>
            <person name="Kolisko M."/>
            <person name="Husnik F."/>
            <person name="Keeling P."/>
            <person name="Hampl V."/>
        </authorList>
    </citation>
    <scope>NUCLEOTIDE SEQUENCE [LARGE SCALE GENOMIC DNA]</scope>
    <source>
        <strain evidence="2">ST1C</strain>
    </source>
</reference>
<gene>
    <name evidence="2" type="ORF">EZS28_010786</name>
</gene>
<evidence type="ECO:0000313" key="3">
    <source>
        <dbReference type="Proteomes" id="UP000324800"/>
    </source>
</evidence>
<dbReference type="OrthoDB" id="5979581at2759"/>
<proteinExistence type="predicted"/>
<dbReference type="PANTHER" id="PTHR11909">
    <property type="entry name" value="CASEIN KINASE-RELATED"/>
    <property type="match status" value="1"/>
</dbReference>
<name>A0A5J4WFA1_9EUKA</name>
<dbReference type="AlphaFoldDB" id="A0A5J4WFA1"/>
<dbReference type="GO" id="GO:0005524">
    <property type="term" value="F:ATP binding"/>
    <property type="evidence" value="ECO:0007669"/>
    <property type="project" value="InterPro"/>
</dbReference>
<sequence length="176" mass="20040">MFNFSSYDPYVICEIIGDYKLDSIIASGSNVSVYTAYPRNINTASQVAVKLERAIPSRLALNKEIIILKKIQNSNHYAKIFELGKYKDFKYIVTELLGPSLSDLAFRKPSYKFTLHTLLKFAYQAIETLQILHQNGFIHCAVKSDQTPEDDLMGVVSIITQYYDDVDSLNKQKINV</sequence>
<dbReference type="Gene3D" id="1.10.510.10">
    <property type="entry name" value="Transferase(Phosphotransferase) domain 1"/>
    <property type="match status" value="1"/>
</dbReference>
<dbReference type="PROSITE" id="PS50011">
    <property type="entry name" value="PROTEIN_KINASE_DOM"/>
    <property type="match status" value="1"/>
</dbReference>
<dbReference type="EMBL" id="SNRW01002165">
    <property type="protein sequence ID" value="KAA6393684.1"/>
    <property type="molecule type" value="Genomic_DNA"/>
</dbReference>
<dbReference type="SMART" id="SM00220">
    <property type="entry name" value="S_TKc"/>
    <property type="match status" value="1"/>
</dbReference>
<feature type="domain" description="Protein kinase" evidence="1">
    <location>
        <begin position="19"/>
        <end position="176"/>
    </location>
</feature>
<protein>
    <recommendedName>
        <fullName evidence="1">Protein kinase domain-containing protein</fullName>
    </recommendedName>
</protein>
<dbReference type="GO" id="GO:0004672">
    <property type="term" value="F:protein kinase activity"/>
    <property type="evidence" value="ECO:0007669"/>
    <property type="project" value="InterPro"/>
</dbReference>
<dbReference type="InterPro" id="IPR011009">
    <property type="entry name" value="Kinase-like_dom_sf"/>
</dbReference>